<keyword evidence="1" id="KW-0732">Signal</keyword>
<name>A0A076KU90_NEPPI</name>
<sequence>MASSVTVFCLITCLLLLSSLSWVSSVLPNRLPKEPVTCGKPIRTCETPTT</sequence>
<evidence type="ECO:0000313" key="2">
    <source>
        <dbReference type="EMBL" id="AII97936.1"/>
    </source>
</evidence>
<dbReference type="EMBL" id="KF433615">
    <property type="protein sequence ID" value="AII97936.1"/>
    <property type="molecule type" value="mRNA"/>
</dbReference>
<reference evidence="2" key="1">
    <citation type="submission" date="2013-07" db="EMBL/GenBank/DDBJ databases">
        <title>Nephila pilipes venom gland.</title>
        <authorList>
            <person name="Huo L.J."/>
        </authorList>
    </citation>
    <scope>NUCLEOTIDE SEQUENCE</scope>
    <source>
        <tissue evidence="2">Venom gland</tissue>
    </source>
</reference>
<dbReference type="AlphaFoldDB" id="A0A076KU90"/>
<proteinExistence type="evidence at transcript level"/>
<evidence type="ECO:0000256" key="1">
    <source>
        <dbReference type="SAM" id="SignalP"/>
    </source>
</evidence>
<accession>A0A076KU90</accession>
<feature type="signal peptide" evidence="1">
    <location>
        <begin position="1"/>
        <end position="25"/>
    </location>
</feature>
<protein>
    <submittedName>
        <fullName evidence="2">BLTX575</fullName>
    </submittedName>
</protein>
<organism evidence="2">
    <name type="scientific">Nephila pilipes</name>
    <name type="common">Giant wood spider</name>
    <name type="synonym">Nephila maculata</name>
    <dbReference type="NCBI Taxonomy" id="299642"/>
    <lineage>
        <taxon>Eukaryota</taxon>
        <taxon>Metazoa</taxon>
        <taxon>Ecdysozoa</taxon>
        <taxon>Arthropoda</taxon>
        <taxon>Chelicerata</taxon>
        <taxon>Arachnida</taxon>
        <taxon>Araneae</taxon>
        <taxon>Araneomorphae</taxon>
        <taxon>Entelegynae</taxon>
        <taxon>Araneoidea</taxon>
        <taxon>Nephilidae</taxon>
        <taxon>Nephila</taxon>
    </lineage>
</organism>
<feature type="chain" id="PRO_5001714936" evidence="1">
    <location>
        <begin position="26"/>
        <end position="50"/>
    </location>
</feature>